<dbReference type="GO" id="GO:0005524">
    <property type="term" value="F:ATP binding"/>
    <property type="evidence" value="ECO:0007669"/>
    <property type="project" value="UniProtKB-KW"/>
</dbReference>
<evidence type="ECO:0000256" key="6">
    <source>
        <dbReference type="ARBA" id="ARBA00022777"/>
    </source>
</evidence>
<dbReference type="InterPro" id="IPR050351">
    <property type="entry name" value="BphY/WalK/GraS-like"/>
</dbReference>
<dbReference type="CDD" id="cd00075">
    <property type="entry name" value="HATPase"/>
    <property type="match status" value="1"/>
</dbReference>
<dbReference type="Pfam" id="PF00512">
    <property type="entry name" value="HisKA"/>
    <property type="match status" value="1"/>
</dbReference>
<dbReference type="SUPFAM" id="SSF55874">
    <property type="entry name" value="ATPase domain of HSP90 chaperone/DNA topoisomerase II/histidine kinase"/>
    <property type="match status" value="1"/>
</dbReference>
<dbReference type="RefSeq" id="WP_349056027.1">
    <property type="nucleotide sequence ID" value="NZ_JBBMEJ010000002.1"/>
</dbReference>
<dbReference type="SUPFAM" id="SSF47384">
    <property type="entry name" value="Homodimeric domain of signal transducing histidine kinase"/>
    <property type="match status" value="1"/>
</dbReference>
<keyword evidence="8" id="KW-1133">Transmembrane helix</keyword>
<evidence type="ECO:0000313" key="11">
    <source>
        <dbReference type="Proteomes" id="UP001473063"/>
    </source>
</evidence>
<evidence type="ECO:0000256" key="4">
    <source>
        <dbReference type="ARBA" id="ARBA00022553"/>
    </source>
</evidence>
<keyword evidence="11" id="KW-1185">Reference proteome</keyword>
<evidence type="ECO:0000256" key="3">
    <source>
        <dbReference type="ARBA" id="ARBA00012438"/>
    </source>
</evidence>
<dbReference type="SUPFAM" id="SSF55785">
    <property type="entry name" value="PYP-like sensor domain (PAS domain)"/>
    <property type="match status" value="1"/>
</dbReference>
<comment type="catalytic activity">
    <reaction evidence="1">
        <text>ATP + protein L-histidine = ADP + protein N-phospho-L-histidine.</text>
        <dbReference type="EC" id="2.7.13.3"/>
    </reaction>
</comment>
<dbReference type="PANTHER" id="PTHR45453:SF1">
    <property type="entry name" value="PHOSPHATE REGULON SENSOR PROTEIN PHOR"/>
    <property type="match status" value="1"/>
</dbReference>
<dbReference type="InterPro" id="IPR004358">
    <property type="entry name" value="Sig_transdc_His_kin-like_C"/>
</dbReference>
<dbReference type="PROSITE" id="PS50109">
    <property type="entry name" value="HIS_KIN"/>
    <property type="match status" value="1"/>
</dbReference>
<proteinExistence type="predicted"/>
<keyword evidence="5" id="KW-0808">Transferase</keyword>
<dbReference type="Pfam" id="PF02518">
    <property type="entry name" value="HATPase_c"/>
    <property type="match status" value="1"/>
</dbReference>
<evidence type="ECO:0000256" key="1">
    <source>
        <dbReference type="ARBA" id="ARBA00000085"/>
    </source>
</evidence>
<feature type="transmembrane region" description="Helical" evidence="8">
    <location>
        <begin position="6"/>
        <end position="32"/>
    </location>
</feature>
<evidence type="ECO:0000256" key="8">
    <source>
        <dbReference type="SAM" id="Phobius"/>
    </source>
</evidence>
<dbReference type="Proteomes" id="UP001473063">
    <property type="component" value="Unassembled WGS sequence"/>
</dbReference>
<dbReference type="Gene3D" id="3.30.450.20">
    <property type="entry name" value="PAS domain"/>
    <property type="match status" value="1"/>
</dbReference>
<dbReference type="PRINTS" id="PR00344">
    <property type="entry name" value="BCTRLSENSOR"/>
</dbReference>
<dbReference type="InterPro" id="IPR036890">
    <property type="entry name" value="HATPase_C_sf"/>
</dbReference>
<dbReference type="Gene3D" id="1.10.287.130">
    <property type="match status" value="1"/>
</dbReference>
<dbReference type="SMART" id="SM00387">
    <property type="entry name" value="HATPase_c"/>
    <property type="match status" value="1"/>
</dbReference>
<keyword evidence="8" id="KW-0472">Membrane</keyword>
<evidence type="ECO:0000259" key="9">
    <source>
        <dbReference type="PROSITE" id="PS50109"/>
    </source>
</evidence>
<dbReference type="PANTHER" id="PTHR45453">
    <property type="entry name" value="PHOSPHATE REGULON SENSOR PROTEIN PHOR"/>
    <property type="match status" value="1"/>
</dbReference>
<reference evidence="10 11" key="1">
    <citation type="submission" date="2024-03" db="EMBL/GenBank/DDBJ databases">
        <title>Human intestinal bacterial collection.</title>
        <authorList>
            <person name="Pauvert C."/>
            <person name="Hitch T.C.A."/>
            <person name="Clavel T."/>
        </authorList>
    </citation>
    <scope>NUCLEOTIDE SEQUENCE [LARGE SCALE GENOMIC DNA]</scope>
    <source>
        <strain evidence="10 11">CLA-JM-H16</strain>
    </source>
</reference>
<gene>
    <name evidence="10" type="ORF">WMO28_03145</name>
</gene>
<dbReference type="InterPro" id="IPR036097">
    <property type="entry name" value="HisK_dim/P_sf"/>
</dbReference>
<feature type="transmembrane region" description="Helical" evidence="8">
    <location>
        <begin position="143"/>
        <end position="168"/>
    </location>
</feature>
<keyword evidence="10" id="KW-0547">Nucleotide-binding</keyword>
<name>A0ABV1BBD6_9FIRM</name>
<keyword evidence="8" id="KW-0812">Transmembrane</keyword>
<keyword evidence="7" id="KW-0902">Two-component regulatory system</keyword>
<evidence type="ECO:0000256" key="2">
    <source>
        <dbReference type="ARBA" id="ARBA00004370"/>
    </source>
</evidence>
<feature type="domain" description="Histidine kinase" evidence="9">
    <location>
        <begin position="338"/>
        <end position="553"/>
    </location>
</feature>
<dbReference type="InterPro" id="IPR003594">
    <property type="entry name" value="HATPase_dom"/>
</dbReference>
<dbReference type="EC" id="2.7.13.3" evidence="3"/>
<keyword evidence="6" id="KW-0418">Kinase</keyword>
<evidence type="ECO:0000256" key="5">
    <source>
        <dbReference type="ARBA" id="ARBA00022679"/>
    </source>
</evidence>
<organism evidence="10 11">
    <name type="scientific">Blautia aquisgranensis</name>
    <dbReference type="NCBI Taxonomy" id="3133153"/>
    <lineage>
        <taxon>Bacteria</taxon>
        <taxon>Bacillati</taxon>
        <taxon>Bacillota</taxon>
        <taxon>Clostridia</taxon>
        <taxon>Lachnospirales</taxon>
        <taxon>Lachnospiraceae</taxon>
        <taxon>Blautia</taxon>
    </lineage>
</organism>
<keyword evidence="4" id="KW-0597">Phosphoprotein</keyword>
<comment type="caution">
    <text evidence="10">The sequence shown here is derived from an EMBL/GenBank/DDBJ whole genome shotgun (WGS) entry which is preliminary data.</text>
</comment>
<accession>A0ABV1BBD6</accession>
<comment type="subcellular location">
    <subcellularLocation>
        <location evidence="2">Membrane</location>
    </subcellularLocation>
</comment>
<dbReference type="Gene3D" id="3.30.565.10">
    <property type="entry name" value="Histidine kinase-like ATPase, C-terminal domain"/>
    <property type="match status" value="1"/>
</dbReference>
<dbReference type="SMART" id="SM00388">
    <property type="entry name" value="HisKA"/>
    <property type="match status" value="1"/>
</dbReference>
<dbReference type="EMBL" id="JBBMEJ010000002">
    <property type="protein sequence ID" value="MEQ2369947.1"/>
    <property type="molecule type" value="Genomic_DNA"/>
</dbReference>
<sequence length="561" mass="63321">MSKKIFKYIMLVSSLVTVLGLAFVIGILYHSFQGQLMDELKKEAVYISRGVESAGTDYLQSLGHDDSRITYVDKSGKVIYDNEADVETMENHGHRKEIREAELGGEGTDERMSSTLSEKTMYYALRLDNGNVLRVSSTQDSAIALLFQLIPPLIAVLILMLVLSGIFASRLSGKVVAPLNDLDLDHPEENDVYEEVEPLLSKIYRQNRQIRLQLEAARRQQKEFSIITENMQEGLLVIDRYTMVLSGNSSVGRLLKVKEVKTGESVYSLNRSEEFRTVVEQVLEGKHEDKILRLDGSDIQVIANPVTRENNIEGAVILLVDVTEKVEREQLRREFSANVSHELKTPLTSISGFAEIMQDGFVKEEDVKAFAGRIYKEAQRLIHLVGDVIRISRLDEGGLPYQWESVDLYSMTHDIFTTLHEAARKQDVHMYMEGGNTVLDTVPTIMEEVLYNVCDNAIKYNHRGGEIFVKLKDDGDVVSVTVRDTGIGIPKEDQERIFERFYRVDKSHSKEVGGTGLGLSIVKHGVKTLEGRLWLNSEPGQGTEIIMEFPKHHIEKNEAAE</sequence>
<evidence type="ECO:0000313" key="10">
    <source>
        <dbReference type="EMBL" id="MEQ2369947.1"/>
    </source>
</evidence>
<dbReference type="InterPro" id="IPR005467">
    <property type="entry name" value="His_kinase_dom"/>
</dbReference>
<dbReference type="CDD" id="cd00082">
    <property type="entry name" value="HisKA"/>
    <property type="match status" value="1"/>
</dbReference>
<keyword evidence="10" id="KW-0067">ATP-binding</keyword>
<dbReference type="InterPro" id="IPR035965">
    <property type="entry name" value="PAS-like_dom_sf"/>
</dbReference>
<protein>
    <recommendedName>
        <fullName evidence="3">histidine kinase</fullName>
        <ecNumber evidence="3">2.7.13.3</ecNumber>
    </recommendedName>
</protein>
<dbReference type="InterPro" id="IPR003661">
    <property type="entry name" value="HisK_dim/P_dom"/>
</dbReference>
<evidence type="ECO:0000256" key="7">
    <source>
        <dbReference type="ARBA" id="ARBA00023012"/>
    </source>
</evidence>